<evidence type="ECO:0000313" key="5">
    <source>
        <dbReference type="EMBL" id="KXN75026.1"/>
    </source>
</evidence>
<reference evidence="5 6" key="1">
    <citation type="journal article" date="2015" name="Genome Biol. Evol.">
        <title>Phylogenomic analyses indicate that early fungi evolved digesting cell walls of algal ancestors of land plants.</title>
        <authorList>
            <person name="Chang Y."/>
            <person name="Wang S."/>
            <person name="Sekimoto S."/>
            <person name="Aerts A.L."/>
            <person name="Choi C."/>
            <person name="Clum A."/>
            <person name="LaButti K.M."/>
            <person name="Lindquist E.A."/>
            <person name="Yee Ngan C."/>
            <person name="Ohm R.A."/>
            <person name="Salamov A.A."/>
            <person name="Grigoriev I.V."/>
            <person name="Spatafora J.W."/>
            <person name="Berbee M.L."/>
        </authorList>
    </citation>
    <scope>NUCLEOTIDE SEQUENCE [LARGE SCALE GENOMIC DNA]</scope>
    <source>
        <strain evidence="5 6">NRRL 28638</strain>
    </source>
</reference>
<evidence type="ECO:0000259" key="4">
    <source>
        <dbReference type="PROSITE" id="PS50086"/>
    </source>
</evidence>
<feature type="coiled-coil region" evidence="2">
    <location>
        <begin position="628"/>
        <end position="662"/>
    </location>
</feature>
<feature type="compositionally biased region" description="Polar residues" evidence="3">
    <location>
        <begin position="55"/>
        <end position="76"/>
    </location>
</feature>
<name>A0A137PJ48_CONC2</name>
<dbReference type="STRING" id="796925.A0A137PJ48"/>
<protein>
    <submittedName>
        <fullName evidence="5">RabGAP/TBC</fullName>
    </submittedName>
</protein>
<evidence type="ECO:0000256" key="2">
    <source>
        <dbReference type="SAM" id="Coils"/>
    </source>
</evidence>
<dbReference type="SUPFAM" id="SSF47923">
    <property type="entry name" value="Ypt/Rab-GAP domain of gyp1p"/>
    <property type="match status" value="2"/>
</dbReference>
<sequence>MNQVHPITPTFDQSAFSSMIATIDTREVNSELDLTQLEHVNLDDMDDAASAHSIPMTTTPSYHQRNNSTSTSSPSKLNLDINGKKARRYTLAHLEDKEVFLNRLTSRDLECQDPEMDSTGFLFNRLDKLDQIHKDKSNLTSTRSSSVESIPDLLPSPKSGLFPDKVQAEVVTADYIPTYLPDYSEEEDSDKKSISSESSYKNNLNLDNQGALNADRSLTSQPLSLAEALPDWDFWCACVQVYGLVARHSPHLLITKIRLGIPSVLRRPLWQVMCQSNTLYVDKLYEQLINEPMCEYDRVIKRDVPRTFPTLPAFEDPKGQGQTRLYRILKAYSLYDAEVGYCQGLGFMVGPLLLNLNEKEAFAVMVRLMDTYDLRGIFTSNMEGLKMRLYQLSYLICEILPNLGDHLSKHNVHPAQYASPWFLSLFSYNFPLSVVQRIYDVIFAEGAPETILRVALALLQKNERAILEMDEFEDIITTLCTDKLFNIYEGSATKLIEDAIALSPIITTNKLDEITCKYQCDPNRATFQFKPTNVTTSSWFGSIINALSSTNTNGKTHSSRFNSISSVDIPRTTSLNSDSQFFLDPKHLPIISANTSLGRNSLPSTEVDALRLAVQDLTKSSENNLSTLTNLQSEHQHMLKKFTQLQSEHLELQSEHRQVKNEQHRLLGQLTQQRIQSKRTILLQQEHIQMTEKKLNDAYAQIRRLMDEKEKLSFLHKGDTPINTNESSPVTLYEKLFGPKSSP</sequence>
<dbReference type="FunFam" id="1.10.8.270:FF:000001">
    <property type="entry name" value="TBC1 domain family member 1"/>
    <property type="match status" value="1"/>
</dbReference>
<gene>
    <name evidence="5" type="ORF">CONCODRAFT_45283</name>
</gene>
<dbReference type="SMART" id="SM00164">
    <property type="entry name" value="TBC"/>
    <property type="match status" value="1"/>
</dbReference>
<evidence type="ECO:0000256" key="3">
    <source>
        <dbReference type="SAM" id="MobiDB-lite"/>
    </source>
</evidence>
<dbReference type="Proteomes" id="UP000070444">
    <property type="component" value="Unassembled WGS sequence"/>
</dbReference>
<dbReference type="InterPro" id="IPR035969">
    <property type="entry name" value="Rab-GAP_TBC_sf"/>
</dbReference>
<dbReference type="Gene3D" id="1.10.8.270">
    <property type="entry name" value="putative rabgap domain of human tbc1 domain family member 14 like domains"/>
    <property type="match status" value="1"/>
</dbReference>
<organism evidence="5 6">
    <name type="scientific">Conidiobolus coronatus (strain ATCC 28846 / CBS 209.66 / NRRL 28638)</name>
    <name type="common">Delacroixia coronata</name>
    <dbReference type="NCBI Taxonomy" id="796925"/>
    <lineage>
        <taxon>Eukaryota</taxon>
        <taxon>Fungi</taxon>
        <taxon>Fungi incertae sedis</taxon>
        <taxon>Zoopagomycota</taxon>
        <taxon>Entomophthoromycotina</taxon>
        <taxon>Entomophthoromycetes</taxon>
        <taxon>Entomophthorales</taxon>
        <taxon>Ancylistaceae</taxon>
        <taxon>Conidiobolus</taxon>
    </lineage>
</organism>
<keyword evidence="6" id="KW-1185">Reference proteome</keyword>
<dbReference type="InterPro" id="IPR000195">
    <property type="entry name" value="Rab-GAP-TBC_dom"/>
</dbReference>
<keyword evidence="2" id="KW-0175">Coiled coil</keyword>
<feature type="domain" description="Rab-GAP TBC" evidence="4">
    <location>
        <begin position="260"/>
        <end position="446"/>
    </location>
</feature>
<evidence type="ECO:0000313" key="6">
    <source>
        <dbReference type="Proteomes" id="UP000070444"/>
    </source>
</evidence>
<accession>A0A137PJ48</accession>
<keyword evidence="1" id="KW-0343">GTPase activation</keyword>
<dbReference type="EMBL" id="KQ964418">
    <property type="protein sequence ID" value="KXN75026.1"/>
    <property type="molecule type" value="Genomic_DNA"/>
</dbReference>
<dbReference type="PANTHER" id="PTHR47219:SF9">
    <property type="entry name" value="GTPASE ACTIVATING PROTEIN AND CENTROSOME-ASSOCIATED, ISOFORM B"/>
    <property type="match status" value="1"/>
</dbReference>
<feature type="region of interest" description="Disordered" evidence="3">
    <location>
        <begin position="181"/>
        <end position="201"/>
    </location>
</feature>
<dbReference type="Gene3D" id="1.10.472.80">
    <property type="entry name" value="Ypt/Rab-GAP domain of gyp1p, domain 3"/>
    <property type="match status" value="1"/>
</dbReference>
<dbReference type="FunFam" id="1.10.472.80:FF:000027">
    <property type="entry name" value="GTPase activating protein (Evi5)"/>
    <property type="match status" value="1"/>
</dbReference>
<dbReference type="AlphaFoldDB" id="A0A137PJ48"/>
<dbReference type="InterPro" id="IPR050302">
    <property type="entry name" value="Rab_GAP_TBC_domain"/>
</dbReference>
<dbReference type="PROSITE" id="PS50086">
    <property type="entry name" value="TBC_RABGAP"/>
    <property type="match status" value="1"/>
</dbReference>
<dbReference type="PANTHER" id="PTHR47219">
    <property type="entry name" value="RAB GTPASE-ACTIVATING PROTEIN 1-LIKE"/>
    <property type="match status" value="1"/>
</dbReference>
<dbReference type="OrthoDB" id="159449at2759"/>
<dbReference type="Pfam" id="PF23436">
    <property type="entry name" value="RabGap-TBC_2"/>
    <property type="match status" value="1"/>
</dbReference>
<dbReference type="GO" id="GO:0031267">
    <property type="term" value="F:small GTPase binding"/>
    <property type="evidence" value="ECO:0007669"/>
    <property type="project" value="TreeGrafter"/>
</dbReference>
<feature type="region of interest" description="Disordered" evidence="3">
    <location>
        <begin position="52"/>
        <end position="78"/>
    </location>
</feature>
<proteinExistence type="predicted"/>
<dbReference type="GO" id="GO:0005096">
    <property type="term" value="F:GTPase activator activity"/>
    <property type="evidence" value="ECO:0007669"/>
    <property type="project" value="UniProtKB-KW"/>
</dbReference>
<evidence type="ECO:0000256" key="1">
    <source>
        <dbReference type="ARBA" id="ARBA00022468"/>
    </source>
</evidence>